<protein>
    <submittedName>
        <fullName evidence="3">Amino acid racemase</fullName>
        <ecNumber evidence="3">5.1.1.-</ecNumber>
    </submittedName>
</protein>
<name>A0AAE4Z895_9BACT</name>
<evidence type="ECO:0000256" key="2">
    <source>
        <dbReference type="ARBA" id="ARBA00023235"/>
    </source>
</evidence>
<dbReference type="PANTHER" id="PTHR21198:SF7">
    <property type="entry name" value="ASPARTATE-GLUTAMATE RACEMASE FAMILY"/>
    <property type="match status" value="1"/>
</dbReference>
<gene>
    <name evidence="3" type="ORF">GWO12_11155</name>
</gene>
<dbReference type="PANTHER" id="PTHR21198">
    <property type="entry name" value="GLUTAMATE RACEMASE"/>
    <property type="match status" value="1"/>
</dbReference>
<reference evidence="3 4" key="1">
    <citation type="submission" date="2020-01" db="EMBL/GenBank/DDBJ databases">
        <title>Genomes assembled from Gulf of Kutch pelagic sediment metagenomes.</title>
        <authorList>
            <person name="Chandrashekar M."/>
            <person name="Mahajan M.S."/>
            <person name="Dave K.J."/>
            <person name="Vatsa P."/>
            <person name="Nathani N.M."/>
        </authorList>
    </citation>
    <scope>NUCLEOTIDE SEQUENCE [LARGE SCALE GENOMIC DNA]</scope>
    <source>
        <strain evidence="3">KS3-K002</strain>
    </source>
</reference>
<dbReference type="GO" id="GO:0047661">
    <property type="term" value="F:amino-acid racemase activity"/>
    <property type="evidence" value="ECO:0007669"/>
    <property type="project" value="InterPro"/>
</dbReference>
<dbReference type="InterPro" id="IPR001920">
    <property type="entry name" value="Asp/Glu_race"/>
</dbReference>
<dbReference type="InterPro" id="IPR004380">
    <property type="entry name" value="Asp_race"/>
</dbReference>
<proteinExistence type="inferred from homology"/>
<dbReference type="AlphaFoldDB" id="A0AAE4Z895"/>
<dbReference type="EMBL" id="JAACAK010000088">
    <property type="protein sequence ID" value="NIR75650.1"/>
    <property type="molecule type" value="Genomic_DNA"/>
</dbReference>
<sequence length="231" mass="24986">MISPEGGAVAGLLGGIGPFATARYYEKIMAECMARCPGYPELVVVSLDFERFTKLEDAEDRGPYVEEILSGLRRLAAAGVDFAAMTANSPHVALERIRVRAPLPIVSIVDPVVREIGRLGARTVLLLGISATVRGRLYRAELEAVGAEVMIPDAPDQALLDSIVFDELARGRVRGSSRRRLLKLIRQCAADAVLLACTELPLLIQPGSTSIPLVDTMDLHVRAIVDRMASR</sequence>
<accession>A0AAE4Z895</accession>
<dbReference type="Gene3D" id="3.40.50.1860">
    <property type="match status" value="2"/>
</dbReference>
<dbReference type="Proteomes" id="UP000702544">
    <property type="component" value="Unassembled WGS sequence"/>
</dbReference>
<dbReference type="Pfam" id="PF01177">
    <property type="entry name" value="Asp_Glu_race"/>
    <property type="match status" value="1"/>
</dbReference>
<dbReference type="EC" id="5.1.1.-" evidence="3"/>
<evidence type="ECO:0000256" key="1">
    <source>
        <dbReference type="ARBA" id="ARBA00007847"/>
    </source>
</evidence>
<dbReference type="NCBIfam" id="TIGR00035">
    <property type="entry name" value="asp_race"/>
    <property type="match status" value="1"/>
</dbReference>
<comment type="similarity">
    <text evidence="1">Belongs to the aspartate/glutamate racemases family.</text>
</comment>
<organism evidence="3 4">
    <name type="scientific">Candidatus Kutchimonas denitrificans</name>
    <dbReference type="NCBI Taxonomy" id="3056748"/>
    <lineage>
        <taxon>Bacteria</taxon>
        <taxon>Pseudomonadati</taxon>
        <taxon>Gemmatimonadota</taxon>
        <taxon>Gemmatimonadia</taxon>
        <taxon>Candidatus Palauibacterales</taxon>
        <taxon>Candidatus Palauibacteraceae</taxon>
        <taxon>Candidatus Kutchimonas</taxon>
    </lineage>
</organism>
<dbReference type="SUPFAM" id="SSF53681">
    <property type="entry name" value="Aspartate/glutamate racemase"/>
    <property type="match status" value="2"/>
</dbReference>
<evidence type="ECO:0000313" key="3">
    <source>
        <dbReference type="EMBL" id="NIR75650.1"/>
    </source>
</evidence>
<keyword evidence="2 3" id="KW-0413">Isomerase</keyword>
<comment type="caution">
    <text evidence="3">The sequence shown here is derived from an EMBL/GenBank/DDBJ whole genome shotgun (WGS) entry which is preliminary data.</text>
</comment>
<dbReference type="InterPro" id="IPR015942">
    <property type="entry name" value="Asp/Glu/hydantoin_racemase"/>
</dbReference>
<evidence type="ECO:0000313" key="4">
    <source>
        <dbReference type="Proteomes" id="UP000702544"/>
    </source>
</evidence>